<dbReference type="PANTHER" id="PTHR19317:SF1">
    <property type="entry name" value="PRA1 FAMILY PROTEIN H"/>
    <property type="match status" value="1"/>
</dbReference>
<dbReference type="Pfam" id="PF03208">
    <property type="entry name" value="PRA1"/>
    <property type="match status" value="1"/>
</dbReference>
<accession>A0A803LVF7</accession>
<evidence type="ECO:0000256" key="6">
    <source>
        <dbReference type="ARBA" id="ARBA00023136"/>
    </source>
</evidence>
<dbReference type="OMA" id="FWALCIS"/>
<evidence type="ECO:0000256" key="3">
    <source>
        <dbReference type="ARBA" id="ARBA00006483"/>
    </source>
</evidence>
<reference evidence="9" key="2">
    <citation type="submission" date="2021-03" db="UniProtKB">
        <authorList>
            <consortium name="EnsemblPlants"/>
        </authorList>
    </citation>
    <scope>IDENTIFICATION</scope>
</reference>
<dbReference type="Proteomes" id="UP000596660">
    <property type="component" value="Unplaced"/>
</dbReference>
<evidence type="ECO:0000256" key="4">
    <source>
        <dbReference type="ARBA" id="ARBA00022692"/>
    </source>
</evidence>
<evidence type="ECO:0000313" key="9">
    <source>
        <dbReference type="EnsemblPlants" id="AUR62019458-RA:cds"/>
    </source>
</evidence>
<name>A0A803LVF7_CHEQI</name>
<evidence type="ECO:0000256" key="7">
    <source>
        <dbReference type="RuleBase" id="RU363107"/>
    </source>
</evidence>
<comment type="similarity">
    <text evidence="3 7">Belongs to the PRA1 family.</text>
</comment>
<feature type="region of interest" description="Disordered" evidence="8">
    <location>
        <begin position="40"/>
        <end position="70"/>
    </location>
</feature>
<evidence type="ECO:0000256" key="1">
    <source>
        <dbReference type="ARBA" id="ARBA00002501"/>
    </source>
</evidence>
<keyword evidence="5 7" id="KW-1133">Transmembrane helix</keyword>
<feature type="transmembrane region" description="Helical" evidence="7">
    <location>
        <begin position="154"/>
        <end position="180"/>
    </location>
</feature>
<keyword evidence="6 7" id="KW-0472">Membrane</keyword>
<proteinExistence type="inferred from homology"/>
<evidence type="ECO:0000256" key="5">
    <source>
        <dbReference type="ARBA" id="ARBA00022989"/>
    </source>
</evidence>
<comment type="function">
    <text evidence="1 7">May be involved in both secretory and endocytic intracellular trafficking in the endosomal/prevacuolar compartments.</text>
</comment>
<evidence type="ECO:0000256" key="8">
    <source>
        <dbReference type="SAM" id="MobiDB-lite"/>
    </source>
</evidence>
<feature type="transmembrane region" description="Helical" evidence="7">
    <location>
        <begin position="201"/>
        <end position="227"/>
    </location>
</feature>
<protein>
    <recommendedName>
        <fullName evidence="7">PRA1 family protein</fullName>
    </recommendedName>
</protein>
<dbReference type="GO" id="GO:0016192">
    <property type="term" value="P:vesicle-mediated transport"/>
    <property type="evidence" value="ECO:0007669"/>
    <property type="project" value="TreeGrafter"/>
</dbReference>
<reference evidence="9" key="1">
    <citation type="journal article" date="2017" name="Nature">
        <title>The genome of Chenopodium quinoa.</title>
        <authorList>
            <person name="Jarvis D.E."/>
            <person name="Ho Y.S."/>
            <person name="Lightfoot D.J."/>
            <person name="Schmoeckel S.M."/>
            <person name="Li B."/>
            <person name="Borm T.J.A."/>
            <person name="Ohyanagi H."/>
            <person name="Mineta K."/>
            <person name="Michell C.T."/>
            <person name="Saber N."/>
            <person name="Kharbatia N.M."/>
            <person name="Rupper R.R."/>
            <person name="Sharp A.R."/>
            <person name="Dally N."/>
            <person name="Boughton B.A."/>
            <person name="Woo Y.H."/>
            <person name="Gao G."/>
            <person name="Schijlen E.G.W.M."/>
            <person name="Guo X."/>
            <person name="Momin A.A."/>
            <person name="Negrao S."/>
            <person name="Al-Babili S."/>
            <person name="Gehring C."/>
            <person name="Roessner U."/>
            <person name="Jung C."/>
            <person name="Murphy K."/>
            <person name="Arold S.T."/>
            <person name="Gojobori T."/>
            <person name="van der Linden C.G."/>
            <person name="van Loo E.N."/>
            <person name="Jellen E.N."/>
            <person name="Maughan P.J."/>
            <person name="Tester M."/>
        </authorList>
    </citation>
    <scope>NUCLEOTIDE SEQUENCE [LARGE SCALE GENOMIC DNA]</scope>
    <source>
        <strain evidence="9">cv. PI 614886</strain>
    </source>
</reference>
<evidence type="ECO:0000313" key="10">
    <source>
        <dbReference type="Proteomes" id="UP000596660"/>
    </source>
</evidence>
<comment type="subcellular location">
    <subcellularLocation>
        <location evidence="2 7">Membrane</location>
        <topology evidence="2 7">Multi-pass membrane protein</topology>
    </subcellularLocation>
</comment>
<dbReference type="PANTHER" id="PTHR19317">
    <property type="entry name" value="PRENYLATED RAB ACCEPTOR 1-RELATED"/>
    <property type="match status" value="1"/>
</dbReference>
<keyword evidence="7" id="KW-0813">Transport</keyword>
<dbReference type="InterPro" id="IPR004895">
    <property type="entry name" value="Prenylated_rab_accept_PRA1"/>
</dbReference>
<organism evidence="9 10">
    <name type="scientific">Chenopodium quinoa</name>
    <name type="common">Quinoa</name>
    <dbReference type="NCBI Taxonomy" id="63459"/>
    <lineage>
        <taxon>Eukaryota</taxon>
        <taxon>Viridiplantae</taxon>
        <taxon>Streptophyta</taxon>
        <taxon>Embryophyta</taxon>
        <taxon>Tracheophyta</taxon>
        <taxon>Spermatophyta</taxon>
        <taxon>Magnoliopsida</taxon>
        <taxon>eudicotyledons</taxon>
        <taxon>Gunneridae</taxon>
        <taxon>Pentapetalae</taxon>
        <taxon>Caryophyllales</taxon>
        <taxon>Chenopodiaceae</taxon>
        <taxon>Chenopodioideae</taxon>
        <taxon>Atripliceae</taxon>
        <taxon>Chenopodium</taxon>
    </lineage>
</organism>
<dbReference type="GO" id="GO:0005794">
    <property type="term" value="C:Golgi apparatus"/>
    <property type="evidence" value="ECO:0007669"/>
    <property type="project" value="TreeGrafter"/>
</dbReference>
<dbReference type="GO" id="GO:0016020">
    <property type="term" value="C:membrane"/>
    <property type="evidence" value="ECO:0007669"/>
    <property type="project" value="UniProtKB-SubCell"/>
</dbReference>
<dbReference type="GO" id="GO:0005783">
    <property type="term" value="C:endoplasmic reticulum"/>
    <property type="evidence" value="ECO:0007669"/>
    <property type="project" value="UniProtKB-ARBA"/>
</dbReference>
<dbReference type="Gramene" id="AUR62019458-RA">
    <property type="protein sequence ID" value="AUR62019458-RA:cds"/>
    <property type="gene ID" value="AUR62019458"/>
</dbReference>
<evidence type="ECO:0000256" key="2">
    <source>
        <dbReference type="ARBA" id="ARBA00004141"/>
    </source>
</evidence>
<keyword evidence="10" id="KW-1185">Reference proteome</keyword>
<dbReference type="EnsemblPlants" id="AUR62019458-RA">
    <property type="protein sequence ID" value="AUR62019458-RA:cds"/>
    <property type="gene ID" value="AUR62019458"/>
</dbReference>
<feature type="compositionally biased region" description="Low complexity" evidence="8">
    <location>
        <begin position="42"/>
        <end position="70"/>
    </location>
</feature>
<keyword evidence="4 7" id="KW-0812">Transmembrane</keyword>
<dbReference type="AlphaFoldDB" id="A0A803LVF7"/>
<sequence>MAFATNPLSLSVPEQAFESWLRDSGYLEILDHRTTQLHSLNSSAPSAAPTTAPSAAPTTAPTPSTAPRRTPTTTITAIAYGLIMSLILSFATIFSLLTLNPFAKLTSSDFSQQNSPSWTSSGFLGSVDSYSFPSSSTQARMRVHENVKRFAKNYATLLILFFAYQMPLALVGLVLCLATWEVFRFCDNRWALNRFSAIRQVLIRVAQCAVAVILFWSNVQMAVFFTLGVGYI</sequence>
<feature type="transmembrane region" description="Helical" evidence="7">
    <location>
        <begin position="77"/>
        <end position="99"/>
    </location>
</feature>